<keyword evidence="3" id="KW-0804">Transcription</keyword>
<evidence type="ECO:0000259" key="6">
    <source>
        <dbReference type="PROSITE" id="PS50977"/>
    </source>
</evidence>
<name>A0ABS7PKH4_9SPHN</name>
<accession>A0ABS7PKH4</accession>
<dbReference type="PROSITE" id="PS50977">
    <property type="entry name" value="HTH_TETR_2"/>
    <property type="match status" value="1"/>
</dbReference>
<evidence type="ECO:0000256" key="1">
    <source>
        <dbReference type="ARBA" id="ARBA00023015"/>
    </source>
</evidence>
<evidence type="ECO:0000256" key="5">
    <source>
        <dbReference type="SAM" id="MobiDB-lite"/>
    </source>
</evidence>
<evidence type="ECO:0000256" key="4">
    <source>
        <dbReference type="PROSITE-ProRule" id="PRU00335"/>
    </source>
</evidence>
<dbReference type="RefSeq" id="WP_222988883.1">
    <property type="nucleotide sequence ID" value="NZ_JAINVV010000003.1"/>
</dbReference>
<dbReference type="EMBL" id="JAINVV010000003">
    <property type="protein sequence ID" value="MBY8821799.1"/>
    <property type="molecule type" value="Genomic_DNA"/>
</dbReference>
<dbReference type="PANTHER" id="PTHR30055:SF234">
    <property type="entry name" value="HTH-TYPE TRANSCRIPTIONAL REGULATOR BETI"/>
    <property type="match status" value="1"/>
</dbReference>
<evidence type="ECO:0000313" key="8">
    <source>
        <dbReference type="Proteomes" id="UP000706039"/>
    </source>
</evidence>
<dbReference type="InterPro" id="IPR050109">
    <property type="entry name" value="HTH-type_TetR-like_transc_reg"/>
</dbReference>
<gene>
    <name evidence="7" type="ORF">K7G82_05820</name>
</gene>
<organism evidence="7 8">
    <name type="scientific">Sphingomonas colocasiae</name>
    <dbReference type="NCBI Taxonomy" id="1848973"/>
    <lineage>
        <taxon>Bacteria</taxon>
        <taxon>Pseudomonadati</taxon>
        <taxon>Pseudomonadota</taxon>
        <taxon>Alphaproteobacteria</taxon>
        <taxon>Sphingomonadales</taxon>
        <taxon>Sphingomonadaceae</taxon>
        <taxon>Sphingomonas</taxon>
    </lineage>
</organism>
<dbReference type="Pfam" id="PF00440">
    <property type="entry name" value="TetR_N"/>
    <property type="match status" value="1"/>
</dbReference>
<evidence type="ECO:0000256" key="3">
    <source>
        <dbReference type="ARBA" id="ARBA00023163"/>
    </source>
</evidence>
<feature type="DNA-binding region" description="H-T-H motif" evidence="4">
    <location>
        <begin position="54"/>
        <end position="73"/>
    </location>
</feature>
<dbReference type="Gene3D" id="1.10.357.10">
    <property type="entry name" value="Tetracycline Repressor, domain 2"/>
    <property type="match status" value="1"/>
</dbReference>
<dbReference type="InterPro" id="IPR009057">
    <property type="entry name" value="Homeodomain-like_sf"/>
</dbReference>
<comment type="caution">
    <text evidence="7">The sequence shown here is derived from an EMBL/GenBank/DDBJ whole genome shotgun (WGS) entry which is preliminary data.</text>
</comment>
<feature type="compositionally biased region" description="Basic residues" evidence="5">
    <location>
        <begin position="14"/>
        <end position="23"/>
    </location>
</feature>
<dbReference type="PANTHER" id="PTHR30055">
    <property type="entry name" value="HTH-TYPE TRANSCRIPTIONAL REGULATOR RUTR"/>
    <property type="match status" value="1"/>
</dbReference>
<keyword evidence="2 4" id="KW-0238">DNA-binding</keyword>
<feature type="region of interest" description="Disordered" evidence="5">
    <location>
        <begin position="1"/>
        <end position="33"/>
    </location>
</feature>
<dbReference type="InterPro" id="IPR001647">
    <property type="entry name" value="HTH_TetR"/>
</dbReference>
<dbReference type="Proteomes" id="UP000706039">
    <property type="component" value="Unassembled WGS sequence"/>
</dbReference>
<evidence type="ECO:0000313" key="7">
    <source>
        <dbReference type="EMBL" id="MBY8821799.1"/>
    </source>
</evidence>
<feature type="domain" description="HTH tetR-type" evidence="6">
    <location>
        <begin position="31"/>
        <end position="91"/>
    </location>
</feature>
<sequence>MSEPKPPQTNPRARSGKPGRTWRRTPPPEHTPSTQEWVDIARRALIEDGIVGVKIDRLAKIAGVTRGGFYWRFKSHAELLDALLEDWRARNTQPMLDVIAQPGTMDERLTRLANLYILEQGFSAAYDRAVRAWANMSPDVEKAVQEADAVRIEAIRQAFAENGYDDHDALIRARIVYFHQVGYYATGLKESLEQRQTLTSSYIRVFTGHD</sequence>
<dbReference type="SUPFAM" id="SSF46689">
    <property type="entry name" value="Homeodomain-like"/>
    <property type="match status" value="1"/>
</dbReference>
<reference evidence="7 8" key="1">
    <citation type="submission" date="2021-08" db="EMBL/GenBank/DDBJ databases">
        <authorList>
            <person name="Tuo L."/>
        </authorList>
    </citation>
    <scope>NUCLEOTIDE SEQUENCE [LARGE SCALE GENOMIC DNA]</scope>
    <source>
        <strain evidence="7 8">JCM 31229</strain>
    </source>
</reference>
<keyword evidence="8" id="KW-1185">Reference proteome</keyword>
<keyword evidence="1" id="KW-0805">Transcription regulation</keyword>
<proteinExistence type="predicted"/>
<protein>
    <submittedName>
        <fullName evidence="7">TetR/AcrR family transcriptional regulator</fullName>
    </submittedName>
</protein>
<evidence type="ECO:0000256" key="2">
    <source>
        <dbReference type="ARBA" id="ARBA00023125"/>
    </source>
</evidence>